<keyword evidence="2" id="KW-1185">Reference proteome</keyword>
<sequence length="86" mass="9462">MSQHRAAIQLAALLTRELPPVWWYIPETGRHLDGHVHPASEETVAAWADALGTIPVRHPDPEKFEAFADVNGMPVRVWCAPEGGDA</sequence>
<proteinExistence type="predicted"/>
<dbReference type="OrthoDB" id="3429804at2"/>
<gene>
    <name evidence="1" type="ORF">FHX37_4217</name>
</gene>
<dbReference type="AlphaFoldDB" id="A0A543N6R8"/>
<name>A0A543N6R8_9ACTN</name>
<dbReference type="Proteomes" id="UP000317422">
    <property type="component" value="Unassembled WGS sequence"/>
</dbReference>
<dbReference type="EMBL" id="VFQC01000003">
    <property type="protein sequence ID" value="TQN27497.1"/>
    <property type="molecule type" value="Genomic_DNA"/>
</dbReference>
<evidence type="ECO:0000313" key="1">
    <source>
        <dbReference type="EMBL" id="TQN27497.1"/>
    </source>
</evidence>
<dbReference type="RefSeq" id="WP_141925908.1">
    <property type="nucleotide sequence ID" value="NZ_VFQC01000003.1"/>
</dbReference>
<comment type="caution">
    <text evidence="1">The sequence shown here is derived from an EMBL/GenBank/DDBJ whole genome shotgun (WGS) entry which is preliminary data.</text>
</comment>
<accession>A0A543N6R8</accession>
<organism evidence="1 2">
    <name type="scientific">Haloactinospora alba</name>
    <dbReference type="NCBI Taxonomy" id="405555"/>
    <lineage>
        <taxon>Bacteria</taxon>
        <taxon>Bacillati</taxon>
        <taxon>Actinomycetota</taxon>
        <taxon>Actinomycetes</taxon>
        <taxon>Streptosporangiales</taxon>
        <taxon>Nocardiopsidaceae</taxon>
        <taxon>Haloactinospora</taxon>
    </lineage>
</organism>
<protein>
    <submittedName>
        <fullName evidence="1">Uncharacterized protein</fullName>
    </submittedName>
</protein>
<evidence type="ECO:0000313" key="2">
    <source>
        <dbReference type="Proteomes" id="UP000317422"/>
    </source>
</evidence>
<reference evidence="1 2" key="1">
    <citation type="submission" date="2019-06" db="EMBL/GenBank/DDBJ databases">
        <title>Sequencing the genomes of 1000 actinobacteria strains.</title>
        <authorList>
            <person name="Klenk H.-P."/>
        </authorList>
    </citation>
    <scope>NUCLEOTIDE SEQUENCE [LARGE SCALE GENOMIC DNA]</scope>
    <source>
        <strain evidence="1 2">DSM 45015</strain>
    </source>
</reference>